<feature type="region of interest" description="Disordered" evidence="1">
    <location>
        <begin position="1"/>
        <end position="31"/>
    </location>
</feature>
<evidence type="ECO:0000256" key="1">
    <source>
        <dbReference type="SAM" id="MobiDB-lite"/>
    </source>
</evidence>
<sequence length="113" mass="11833">MKFPEVHVPPPTAPESKAGHGPPTSPPPQHSTIPEIVVQCSAVFLCVCSALSVCFPTGGADSLIKSLHSSLINDSSPPLSHTPGFINQQLSHHALPLYICAPVFFNLSLSVGV</sequence>
<accession>A0ABD0XBP9</accession>
<name>A0ABD0XBP9_UMBPY</name>
<evidence type="ECO:0000313" key="2">
    <source>
        <dbReference type="EMBL" id="KAL1005087.1"/>
    </source>
</evidence>
<proteinExistence type="predicted"/>
<evidence type="ECO:0000313" key="3">
    <source>
        <dbReference type="Proteomes" id="UP001557470"/>
    </source>
</evidence>
<organism evidence="2 3">
    <name type="scientific">Umbra pygmaea</name>
    <name type="common">Eastern mudminnow</name>
    <dbReference type="NCBI Taxonomy" id="75934"/>
    <lineage>
        <taxon>Eukaryota</taxon>
        <taxon>Metazoa</taxon>
        <taxon>Chordata</taxon>
        <taxon>Craniata</taxon>
        <taxon>Vertebrata</taxon>
        <taxon>Euteleostomi</taxon>
        <taxon>Actinopterygii</taxon>
        <taxon>Neopterygii</taxon>
        <taxon>Teleostei</taxon>
        <taxon>Protacanthopterygii</taxon>
        <taxon>Esociformes</taxon>
        <taxon>Umbridae</taxon>
        <taxon>Umbra</taxon>
    </lineage>
</organism>
<dbReference type="EMBL" id="JAGEUA010000002">
    <property type="protein sequence ID" value="KAL1005087.1"/>
    <property type="molecule type" value="Genomic_DNA"/>
</dbReference>
<protein>
    <submittedName>
        <fullName evidence="2">Uncharacterized protein</fullName>
    </submittedName>
</protein>
<dbReference type="Proteomes" id="UP001557470">
    <property type="component" value="Unassembled WGS sequence"/>
</dbReference>
<keyword evidence="3" id="KW-1185">Reference proteome</keyword>
<comment type="caution">
    <text evidence="2">The sequence shown here is derived from an EMBL/GenBank/DDBJ whole genome shotgun (WGS) entry which is preliminary data.</text>
</comment>
<dbReference type="AlphaFoldDB" id="A0ABD0XBP9"/>
<reference evidence="2 3" key="1">
    <citation type="submission" date="2024-06" db="EMBL/GenBank/DDBJ databases">
        <authorList>
            <person name="Pan Q."/>
            <person name="Wen M."/>
            <person name="Jouanno E."/>
            <person name="Zahm M."/>
            <person name="Klopp C."/>
            <person name="Cabau C."/>
            <person name="Louis A."/>
            <person name="Berthelot C."/>
            <person name="Parey E."/>
            <person name="Roest Crollius H."/>
            <person name="Montfort J."/>
            <person name="Robinson-Rechavi M."/>
            <person name="Bouchez O."/>
            <person name="Lampietro C."/>
            <person name="Lopez Roques C."/>
            <person name="Donnadieu C."/>
            <person name="Postlethwait J."/>
            <person name="Bobe J."/>
            <person name="Verreycken H."/>
            <person name="Guiguen Y."/>
        </authorList>
    </citation>
    <scope>NUCLEOTIDE SEQUENCE [LARGE SCALE GENOMIC DNA]</scope>
    <source>
        <strain evidence="2">Up_M1</strain>
        <tissue evidence="2">Testis</tissue>
    </source>
</reference>
<gene>
    <name evidence="2" type="ORF">UPYG_G00054320</name>
</gene>